<evidence type="ECO:0000313" key="3">
    <source>
        <dbReference type="Proteomes" id="UP000325313"/>
    </source>
</evidence>
<protein>
    <submittedName>
        <fullName evidence="2">Uncharacterized protein</fullName>
    </submittedName>
</protein>
<keyword evidence="1" id="KW-1133">Transmembrane helix</keyword>
<sequence>MGPPSEKVDKDVSWPDDSHPAAAVLPMLAHQPRASCQTRSKFMYDDDLATQKRNQERCSVRLIDEIENAKDSTGLQGNSLKRPQRADSRGLAVKSPLHENENYSDPFDDMAVLDTEMRDDDGERTMTFRSVLIGVLTSILGAAIAEVCSWLMWFGLVFQVAHKSSTDNMLAYGPLFRNDPGTAVVESRAIGYG</sequence>
<dbReference type="Proteomes" id="UP000325313">
    <property type="component" value="Unassembled WGS sequence"/>
</dbReference>
<gene>
    <name evidence="2" type="ORF">PGTUg99_020833</name>
</gene>
<dbReference type="EMBL" id="VDEP01000075">
    <property type="protein sequence ID" value="KAA1132908.1"/>
    <property type="molecule type" value="Genomic_DNA"/>
</dbReference>
<accession>A0A5B0S542</accession>
<organism evidence="2 3">
    <name type="scientific">Puccinia graminis f. sp. tritici</name>
    <dbReference type="NCBI Taxonomy" id="56615"/>
    <lineage>
        <taxon>Eukaryota</taxon>
        <taxon>Fungi</taxon>
        <taxon>Dikarya</taxon>
        <taxon>Basidiomycota</taxon>
        <taxon>Pucciniomycotina</taxon>
        <taxon>Pucciniomycetes</taxon>
        <taxon>Pucciniales</taxon>
        <taxon>Pucciniaceae</taxon>
        <taxon>Puccinia</taxon>
    </lineage>
</organism>
<proteinExistence type="predicted"/>
<reference evidence="2 3" key="1">
    <citation type="submission" date="2019-05" db="EMBL/GenBank/DDBJ databases">
        <title>Emergence of the Ug99 lineage of the wheat stem rust pathogen through somatic hybridization.</title>
        <authorList>
            <person name="Li F."/>
            <person name="Upadhyaya N.M."/>
            <person name="Sperschneider J."/>
            <person name="Matny O."/>
            <person name="Nguyen-Phuc H."/>
            <person name="Mago R."/>
            <person name="Raley C."/>
            <person name="Miller M.E."/>
            <person name="Silverstein K.A.T."/>
            <person name="Henningsen E."/>
            <person name="Hirsch C.D."/>
            <person name="Visser B."/>
            <person name="Pretorius Z.A."/>
            <person name="Steffenson B.J."/>
            <person name="Schwessinger B."/>
            <person name="Dodds P.N."/>
            <person name="Figueroa M."/>
        </authorList>
    </citation>
    <scope>NUCLEOTIDE SEQUENCE [LARGE SCALE GENOMIC DNA]</scope>
    <source>
        <strain evidence="2 3">Ug99</strain>
    </source>
</reference>
<keyword evidence="1" id="KW-0472">Membrane</keyword>
<evidence type="ECO:0000256" key="1">
    <source>
        <dbReference type="SAM" id="Phobius"/>
    </source>
</evidence>
<dbReference type="AlphaFoldDB" id="A0A5B0S542"/>
<name>A0A5B0S542_PUCGR</name>
<evidence type="ECO:0000313" key="2">
    <source>
        <dbReference type="EMBL" id="KAA1132908.1"/>
    </source>
</evidence>
<keyword evidence="1" id="KW-0812">Transmembrane</keyword>
<feature type="transmembrane region" description="Helical" evidence="1">
    <location>
        <begin position="131"/>
        <end position="153"/>
    </location>
</feature>
<comment type="caution">
    <text evidence="2">The sequence shown here is derived from an EMBL/GenBank/DDBJ whole genome shotgun (WGS) entry which is preliminary data.</text>
</comment>